<gene>
    <name evidence="1" type="ORF">PanWU01x14_164440</name>
</gene>
<evidence type="ECO:0000313" key="1">
    <source>
        <dbReference type="EMBL" id="PON58708.1"/>
    </source>
</evidence>
<evidence type="ECO:0000313" key="2">
    <source>
        <dbReference type="Proteomes" id="UP000237105"/>
    </source>
</evidence>
<protein>
    <submittedName>
        <fullName evidence="1">Uncharacterized protein</fullName>
    </submittedName>
</protein>
<proteinExistence type="predicted"/>
<comment type="caution">
    <text evidence="1">The sequence shown here is derived from an EMBL/GenBank/DDBJ whole genome shotgun (WGS) entry which is preliminary data.</text>
</comment>
<dbReference type="AlphaFoldDB" id="A0A2P5CCF2"/>
<accession>A0A2P5CCF2</accession>
<keyword evidence="2" id="KW-1185">Reference proteome</keyword>
<name>A0A2P5CCF2_PARAD</name>
<sequence>MGNRDQTDYNLIILGFRCVVKFRVQESKERKEKWGVSQAYLSSSSSIFLFLFKNNSKEPLFLTKRSTIHLKKPLSVTFLQSQELDPLLSSKNGTSPEGLGLIAHSGIAGNEVILELWCILEEDRCPPLDWSMSKETLISPSDCWGTIFEVA</sequence>
<reference evidence="2" key="1">
    <citation type="submission" date="2016-06" db="EMBL/GenBank/DDBJ databases">
        <title>Parallel loss of symbiosis genes in relatives of nitrogen-fixing non-legume Parasponia.</title>
        <authorList>
            <person name="Van Velzen R."/>
            <person name="Holmer R."/>
            <person name="Bu F."/>
            <person name="Rutten L."/>
            <person name="Van Zeijl A."/>
            <person name="Liu W."/>
            <person name="Santuari L."/>
            <person name="Cao Q."/>
            <person name="Sharma T."/>
            <person name="Shen D."/>
            <person name="Roswanjaya Y."/>
            <person name="Wardhani T."/>
            <person name="Kalhor M.S."/>
            <person name="Jansen J."/>
            <person name="Van den Hoogen J."/>
            <person name="Gungor B."/>
            <person name="Hartog M."/>
            <person name="Hontelez J."/>
            <person name="Verver J."/>
            <person name="Yang W.-C."/>
            <person name="Schijlen E."/>
            <person name="Repin R."/>
            <person name="Schilthuizen M."/>
            <person name="Schranz E."/>
            <person name="Heidstra R."/>
            <person name="Miyata K."/>
            <person name="Fedorova E."/>
            <person name="Kohlen W."/>
            <person name="Bisseling T."/>
            <person name="Smit S."/>
            <person name="Geurts R."/>
        </authorList>
    </citation>
    <scope>NUCLEOTIDE SEQUENCE [LARGE SCALE GENOMIC DNA]</scope>
    <source>
        <strain evidence="2">cv. WU1-14</strain>
    </source>
</reference>
<dbReference type="EMBL" id="JXTB01000146">
    <property type="protein sequence ID" value="PON58708.1"/>
    <property type="molecule type" value="Genomic_DNA"/>
</dbReference>
<dbReference type="Proteomes" id="UP000237105">
    <property type="component" value="Unassembled WGS sequence"/>
</dbReference>
<organism evidence="1 2">
    <name type="scientific">Parasponia andersonii</name>
    <name type="common">Sponia andersonii</name>
    <dbReference type="NCBI Taxonomy" id="3476"/>
    <lineage>
        <taxon>Eukaryota</taxon>
        <taxon>Viridiplantae</taxon>
        <taxon>Streptophyta</taxon>
        <taxon>Embryophyta</taxon>
        <taxon>Tracheophyta</taxon>
        <taxon>Spermatophyta</taxon>
        <taxon>Magnoliopsida</taxon>
        <taxon>eudicotyledons</taxon>
        <taxon>Gunneridae</taxon>
        <taxon>Pentapetalae</taxon>
        <taxon>rosids</taxon>
        <taxon>fabids</taxon>
        <taxon>Rosales</taxon>
        <taxon>Cannabaceae</taxon>
        <taxon>Parasponia</taxon>
    </lineage>
</organism>